<evidence type="ECO:0000313" key="2">
    <source>
        <dbReference type="Proteomes" id="UP000813444"/>
    </source>
</evidence>
<evidence type="ECO:0000313" key="1">
    <source>
        <dbReference type="EMBL" id="KAH7313906.1"/>
    </source>
</evidence>
<gene>
    <name evidence="1" type="ORF">B0I35DRAFT_480547</name>
</gene>
<dbReference type="Proteomes" id="UP000813444">
    <property type="component" value="Unassembled WGS sequence"/>
</dbReference>
<organism evidence="1 2">
    <name type="scientific">Stachybotrys elegans</name>
    <dbReference type="NCBI Taxonomy" id="80388"/>
    <lineage>
        <taxon>Eukaryota</taxon>
        <taxon>Fungi</taxon>
        <taxon>Dikarya</taxon>
        <taxon>Ascomycota</taxon>
        <taxon>Pezizomycotina</taxon>
        <taxon>Sordariomycetes</taxon>
        <taxon>Hypocreomycetidae</taxon>
        <taxon>Hypocreales</taxon>
        <taxon>Stachybotryaceae</taxon>
        <taxon>Stachybotrys</taxon>
    </lineage>
</organism>
<reference evidence="1" key="1">
    <citation type="journal article" date="2021" name="Nat. Commun.">
        <title>Genetic determinants of endophytism in the Arabidopsis root mycobiome.</title>
        <authorList>
            <person name="Mesny F."/>
            <person name="Miyauchi S."/>
            <person name="Thiergart T."/>
            <person name="Pickel B."/>
            <person name="Atanasova L."/>
            <person name="Karlsson M."/>
            <person name="Huettel B."/>
            <person name="Barry K.W."/>
            <person name="Haridas S."/>
            <person name="Chen C."/>
            <person name="Bauer D."/>
            <person name="Andreopoulos W."/>
            <person name="Pangilinan J."/>
            <person name="LaButti K."/>
            <person name="Riley R."/>
            <person name="Lipzen A."/>
            <person name="Clum A."/>
            <person name="Drula E."/>
            <person name="Henrissat B."/>
            <person name="Kohler A."/>
            <person name="Grigoriev I.V."/>
            <person name="Martin F.M."/>
            <person name="Hacquard S."/>
        </authorList>
    </citation>
    <scope>NUCLEOTIDE SEQUENCE</scope>
    <source>
        <strain evidence="1">MPI-CAGE-CH-0235</strain>
    </source>
</reference>
<dbReference type="InterPro" id="IPR043129">
    <property type="entry name" value="ATPase_NBD"/>
</dbReference>
<protein>
    <submittedName>
        <fullName evidence="1">Uncharacterized protein</fullName>
    </submittedName>
</protein>
<name>A0A8K0WPK6_9HYPO</name>
<sequence length="101" mass="11295">MALRCGKLTASRAVAERMYQPYIEVIEDFFEKALEIEERGQRPPPKAVVFTGGVSLGGFVSEWLTRIAERLGMRVIEPQRQDKWNAVAIGASLCDAFPPQV</sequence>
<dbReference type="SUPFAM" id="SSF53067">
    <property type="entry name" value="Actin-like ATPase domain"/>
    <property type="match status" value="1"/>
</dbReference>
<comment type="caution">
    <text evidence="1">The sequence shown here is derived from an EMBL/GenBank/DDBJ whole genome shotgun (WGS) entry which is preliminary data.</text>
</comment>
<keyword evidence="2" id="KW-1185">Reference proteome</keyword>
<proteinExistence type="predicted"/>
<accession>A0A8K0WPK6</accession>
<dbReference type="AlphaFoldDB" id="A0A8K0WPK6"/>
<dbReference type="EMBL" id="JAGPNK010000009">
    <property type="protein sequence ID" value="KAH7313906.1"/>
    <property type="molecule type" value="Genomic_DNA"/>
</dbReference>